<protein>
    <submittedName>
        <fullName evidence="1">Uncharacterized protein</fullName>
    </submittedName>
</protein>
<sequence>MKFDRTTCCILCGVVFLIIIVSLFSGSGYTPYTPVNLFAKQFPYEGFADYSSTSSNSSMDSYKSLLIDSSQGGDCKKVDGFDGLFCQPYVADNKIDPFADTPGSLSCYGSSSGLSNSKGSLCLTDSQKKMLATRGGNQTGAPSSLG</sequence>
<dbReference type="EMBL" id="MN739530">
    <property type="protein sequence ID" value="QHT11044.1"/>
    <property type="molecule type" value="Genomic_DNA"/>
</dbReference>
<proteinExistence type="predicted"/>
<evidence type="ECO:0000313" key="1">
    <source>
        <dbReference type="EMBL" id="QHT11044.1"/>
    </source>
</evidence>
<name>A0A6C0D4L0_9ZZZZ</name>
<accession>A0A6C0D4L0</accession>
<reference evidence="1" key="1">
    <citation type="journal article" date="2020" name="Nature">
        <title>Giant virus diversity and host interactions through global metagenomics.</title>
        <authorList>
            <person name="Schulz F."/>
            <person name="Roux S."/>
            <person name="Paez-Espino D."/>
            <person name="Jungbluth S."/>
            <person name="Walsh D.A."/>
            <person name="Denef V.J."/>
            <person name="McMahon K.D."/>
            <person name="Konstantinidis K.T."/>
            <person name="Eloe-Fadrosh E.A."/>
            <person name="Kyrpides N.C."/>
            <person name="Woyke T."/>
        </authorList>
    </citation>
    <scope>NUCLEOTIDE SEQUENCE</scope>
    <source>
        <strain evidence="1">GVMAG-M-3300023174-111</strain>
    </source>
</reference>
<dbReference type="AlphaFoldDB" id="A0A6C0D4L0"/>
<organism evidence="1">
    <name type="scientific">viral metagenome</name>
    <dbReference type="NCBI Taxonomy" id="1070528"/>
    <lineage>
        <taxon>unclassified sequences</taxon>
        <taxon>metagenomes</taxon>
        <taxon>organismal metagenomes</taxon>
    </lineage>
</organism>